<sequence length="96" mass="10922">MMAKLIRPIFHEEASRLRTTVQRGLTMFRPIQETEHKASDFAGYLLNPIIDIVLMPAFVVDTAIHLVNSLVSLLNAAYIWSSKQQTSEELIDSYSK</sequence>
<name>A0ABY8AM65_9GAMM</name>
<evidence type="ECO:0000313" key="1">
    <source>
        <dbReference type="EMBL" id="WED41778.1"/>
    </source>
</evidence>
<protein>
    <recommendedName>
        <fullName evidence="3">ABC transmembrane type-1 domain-containing protein</fullName>
    </recommendedName>
</protein>
<evidence type="ECO:0000313" key="2">
    <source>
        <dbReference type="Proteomes" id="UP001222087"/>
    </source>
</evidence>
<accession>A0ABY8AM65</accession>
<proteinExistence type="predicted"/>
<dbReference type="RefSeq" id="WP_275087604.1">
    <property type="nucleotide sequence ID" value="NZ_CP119078.1"/>
</dbReference>
<keyword evidence="2" id="KW-1185">Reference proteome</keyword>
<gene>
    <name evidence="1" type="ORF">PXX05_07475</name>
</gene>
<evidence type="ECO:0008006" key="3">
    <source>
        <dbReference type="Google" id="ProtNLM"/>
    </source>
</evidence>
<dbReference type="EMBL" id="CP119078">
    <property type="protein sequence ID" value="WED41778.1"/>
    <property type="molecule type" value="Genomic_DNA"/>
</dbReference>
<reference evidence="1 2" key="1">
    <citation type="submission" date="2023-02" db="EMBL/GenBank/DDBJ databases">
        <title>Genome Sequence of L. cardiaca H63T.</title>
        <authorList>
            <person name="Lopez A.E."/>
            <person name="Cianciotto N.P."/>
        </authorList>
    </citation>
    <scope>NUCLEOTIDE SEQUENCE [LARGE SCALE GENOMIC DNA]</scope>
    <source>
        <strain evidence="1 2">H63</strain>
    </source>
</reference>
<organism evidence="1 2">
    <name type="scientific">Legionella cardiaca</name>
    <dbReference type="NCBI Taxonomy" id="1071983"/>
    <lineage>
        <taxon>Bacteria</taxon>
        <taxon>Pseudomonadati</taxon>
        <taxon>Pseudomonadota</taxon>
        <taxon>Gammaproteobacteria</taxon>
        <taxon>Legionellales</taxon>
        <taxon>Legionellaceae</taxon>
        <taxon>Legionella</taxon>
    </lineage>
</organism>
<dbReference type="Proteomes" id="UP001222087">
    <property type="component" value="Chromosome"/>
</dbReference>